<reference evidence="10" key="1">
    <citation type="submission" date="2025-08" db="UniProtKB">
        <authorList>
            <consortium name="Ensembl"/>
        </authorList>
    </citation>
    <scope>IDENTIFICATION</scope>
</reference>
<dbReference type="InterPro" id="IPR003599">
    <property type="entry name" value="Ig_sub"/>
</dbReference>
<dbReference type="Pfam" id="PF22705">
    <property type="entry name" value="C2-set_3"/>
    <property type="match status" value="1"/>
</dbReference>
<organism evidence="10 11">
    <name type="scientific">Gopherus evgoodei</name>
    <name type="common">Goodes thornscrub tortoise</name>
    <dbReference type="NCBI Taxonomy" id="1825980"/>
    <lineage>
        <taxon>Eukaryota</taxon>
        <taxon>Metazoa</taxon>
        <taxon>Chordata</taxon>
        <taxon>Craniata</taxon>
        <taxon>Vertebrata</taxon>
        <taxon>Euteleostomi</taxon>
        <taxon>Archelosauria</taxon>
        <taxon>Testudinata</taxon>
        <taxon>Testudines</taxon>
        <taxon>Cryptodira</taxon>
        <taxon>Durocryptodira</taxon>
        <taxon>Testudinoidea</taxon>
        <taxon>Testudinidae</taxon>
        <taxon>Gopherus</taxon>
    </lineage>
</organism>
<dbReference type="SMART" id="SM00409">
    <property type="entry name" value="IG"/>
    <property type="match status" value="1"/>
</dbReference>
<dbReference type="InterPro" id="IPR050504">
    <property type="entry name" value="IgSF_BTN/MOG"/>
</dbReference>
<feature type="transmembrane region" description="Helical" evidence="7">
    <location>
        <begin position="247"/>
        <end position="268"/>
    </location>
</feature>
<accession>A0A8C4YDQ0</accession>
<evidence type="ECO:0000313" key="11">
    <source>
        <dbReference type="Proteomes" id="UP000694390"/>
    </source>
</evidence>
<proteinExistence type="predicted"/>
<dbReference type="GO" id="GO:0005102">
    <property type="term" value="F:signaling receptor binding"/>
    <property type="evidence" value="ECO:0007669"/>
    <property type="project" value="TreeGrafter"/>
</dbReference>
<dbReference type="InterPro" id="IPR013106">
    <property type="entry name" value="Ig_V-set"/>
</dbReference>
<name>A0A8C4YDQ0_9SAUR</name>
<keyword evidence="4 7" id="KW-1133">Transmembrane helix</keyword>
<evidence type="ECO:0000256" key="4">
    <source>
        <dbReference type="ARBA" id="ARBA00022989"/>
    </source>
</evidence>
<keyword evidence="11" id="KW-1185">Reference proteome</keyword>
<dbReference type="InterPro" id="IPR036179">
    <property type="entry name" value="Ig-like_dom_sf"/>
</dbReference>
<comment type="subcellular location">
    <subcellularLocation>
        <location evidence="1">Membrane</location>
    </subcellularLocation>
</comment>
<evidence type="ECO:0000313" key="10">
    <source>
        <dbReference type="Ensembl" id="ENSGEVP00005023930.1"/>
    </source>
</evidence>
<dbReference type="GO" id="GO:0001817">
    <property type="term" value="P:regulation of cytokine production"/>
    <property type="evidence" value="ECO:0007669"/>
    <property type="project" value="TreeGrafter"/>
</dbReference>
<dbReference type="GO" id="GO:0050852">
    <property type="term" value="P:T cell receptor signaling pathway"/>
    <property type="evidence" value="ECO:0007669"/>
    <property type="project" value="TreeGrafter"/>
</dbReference>
<dbReference type="InterPro" id="IPR053896">
    <property type="entry name" value="BTN3A2-like_Ig-C"/>
</dbReference>
<dbReference type="PROSITE" id="PS50835">
    <property type="entry name" value="IG_LIKE"/>
    <property type="match status" value="1"/>
</dbReference>
<feature type="domain" description="Ig-like" evidence="9">
    <location>
        <begin position="44"/>
        <end position="141"/>
    </location>
</feature>
<dbReference type="PANTHER" id="PTHR24100:SF149">
    <property type="entry name" value="BG-LIKE ANTIGEN 1-RELATED"/>
    <property type="match status" value="1"/>
</dbReference>
<dbReference type="PANTHER" id="PTHR24100">
    <property type="entry name" value="BUTYROPHILIN"/>
    <property type="match status" value="1"/>
</dbReference>
<gene>
    <name evidence="10" type="primary">LOC115641031</name>
</gene>
<dbReference type="Pfam" id="PF07686">
    <property type="entry name" value="V-set"/>
    <property type="match status" value="1"/>
</dbReference>
<feature type="signal peptide" evidence="8">
    <location>
        <begin position="1"/>
        <end position="27"/>
    </location>
</feature>
<dbReference type="Ensembl" id="ENSGEVT00005025161.1">
    <property type="protein sequence ID" value="ENSGEVP00005023930.1"/>
    <property type="gene ID" value="ENSGEVG00005016990.1"/>
</dbReference>
<protein>
    <submittedName>
        <fullName evidence="10">Butyrophilin subfamily 3 member A2-like</fullName>
    </submittedName>
</protein>
<dbReference type="FunFam" id="2.60.40.10:FF:000088">
    <property type="entry name" value="Butyrophilin subfamily 1 member A1"/>
    <property type="match status" value="1"/>
</dbReference>
<keyword evidence="3 8" id="KW-0732">Signal</keyword>
<evidence type="ECO:0000256" key="8">
    <source>
        <dbReference type="SAM" id="SignalP"/>
    </source>
</evidence>
<dbReference type="AlphaFoldDB" id="A0A8C4YDQ0"/>
<keyword evidence="5 7" id="KW-0472">Membrane</keyword>
<keyword evidence="6" id="KW-0393">Immunoglobulin domain</keyword>
<dbReference type="OrthoDB" id="9049620at2759"/>
<evidence type="ECO:0000256" key="3">
    <source>
        <dbReference type="ARBA" id="ARBA00022729"/>
    </source>
</evidence>
<dbReference type="SMART" id="SM00406">
    <property type="entry name" value="IGv"/>
    <property type="match status" value="1"/>
</dbReference>
<dbReference type="Gene3D" id="2.60.40.10">
    <property type="entry name" value="Immunoglobulins"/>
    <property type="match status" value="2"/>
</dbReference>
<evidence type="ECO:0000256" key="1">
    <source>
        <dbReference type="ARBA" id="ARBA00004370"/>
    </source>
</evidence>
<dbReference type="SUPFAM" id="SSF48726">
    <property type="entry name" value="Immunoglobulin"/>
    <property type="match status" value="2"/>
</dbReference>
<evidence type="ECO:0000256" key="2">
    <source>
        <dbReference type="ARBA" id="ARBA00022692"/>
    </source>
</evidence>
<evidence type="ECO:0000256" key="7">
    <source>
        <dbReference type="SAM" id="Phobius"/>
    </source>
</evidence>
<dbReference type="FunFam" id="2.60.40.10:FF:000208">
    <property type="entry name" value="Butyrophilin subfamily 1 member A1"/>
    <property type="match status" value="1"/>
</dbReference>
<dbReference type="GeneID" id="115641031"/>
<dbReference type="GO" id="GO:0009897">
    <property type="term" value="C:external side of plasma membrane"/>
    <property type="evidence" value="ECO:0007669"/>
    <property type="project" value="TreeGrafter"/>
</dbReference>
<dbReference type="InterPro" id="IPR007110">
    <property type="entry name" value="Ig-like_dom"/>
</dbReference>
<dbReference type="InterPro" id="IPR013783">
    <property type="entry name" value="Ig-like_fold"/>
</dbReference>
<evidence type="ECO:0000259" key="9">
    <source>
        <dbReference type="PROSITE" id="PS50835"/>
    </source>
</evidence>
<dbReference type="GeneTree" id="ENSGT00940000153527"/>
<sequence>MLGARPSHSSAALLSAVVLLHVQAAAAVSFQVLVPADPLSAPLGGTVLLPCHLSPPLSAQAMQVKWSRPQLGQDVHVYLPDGSEVQAERYQGRTELLRDRIQSGTLALRIRNLTLQDEGRYLCDFQSNSIVGNATLELRVTSSGLDPLLHIGGYDGKQMNVTCLSVGWYPKLKMLWRNGHGERLTLSKEEKISRNWGLFDVSSSVVVTKHSDPTLICAIRPGSPSPEKVSVILISDDFFPQVSSWKVGLFLFLSVCVCLLFFPACYLWRVQRAKRKSSNLTTKT</sequence>
<keyword evidence="2 7" id="KW-0812">Transmembrane</keyword>
<evidence type="ECO:0000256" key="5">
    <source>
        <dbReference type="ARBA" id="ARBA00023136"/>
    </source>
</evidence>
<dbReference type="RefSeq" id="XP_030400005.1">
    <property type="nucleotide sequence ID" value="XM_030544145.1"/>
</dbReference>
<reference evidence="10" key="2">
    <citation type="submission" date="2025-09" db="UniProtKB">
        <authorList>
            <consortium name="Ensembl"/>
        </authorList>
    </citation>
    <scope>IDENTIFICATION</scope>
</reference>
<evidence type="ECO:0000256" key="6">
    <source>
        <dbReference type="ARBA" id="ARBA00023319"/>
    </source>
</evidence>
<feature type="chain" id="PRO_5034685887" evidence="8">
    <location>
        <begin position="28"/>
        <end position="284"/>
    </location>
</feature>
<dbReference type="Proteomes" id="UP000694390">
    <property type="component" value="Unassembled WGS sequence"/>
</dbReference>